<dbReference type="RefSeq" id="WP_201370909.1">
    <property type="nucleotide sequence ID" value="NZ_BNJG01000001.1"/>
</dbReference>
<dbReference type="PANTHER" id="PTHR30528">
    <property type="entry name" value="CYTOPLASMIC PROTEIN"/>
    <property type="match status" value="1"/>
</dbReference>
<organism evidence="1 2">
    <name type="scientific">Ktedonobacter robiniae</name>
    <dbReference type="NCBI Taxonomy" id="2778365"/>
    <lineage>
        <taxon>Bacteria</taxon>
        <taxon>Bacillati</taxon>
        <taxon>Chloroflexota</taxon>
        <taxon>Ktedonobacteria</taxon>
        <taxon>Ktedonobacterales</taxon>
        <taxon>Ktedonobacteraceae</taxon>
        <taxon>Ktedonobacter</taxon>
    </lineage>
</organism>
<evidence type="ECO:0000313" key="2">
    <source>
        <dbReference type="Proteomes" id="UP000654345"/>
    </source>
</evidence>
<evidence type="ECO:0008006" key="3">
    <source>
        <dbReference type="Google" id="ProtNLM"/>
    </source>
</evidence>
<dbReference type="InterPro" id="IPR009351">
    <property type="entry name" value="AlkZ-like"/>
</dbReference>
<dbReference type="Pfam" id="PF06224">
    <property type="entry name" value="AlkZ-like"/>
    <property type="match status" value="1"/>
</dbReference>
<dbReference type="Proteomes" id="UP000654345">
    <property type="component" value="Unassembled WGS sequence"/>
</dbReference>
<protein>
    <recommendedName>
        <fullName evidence="3">Winged helix-turn-helix domain-containing protein</fullName>
    </recommendedName>
</protein>
<name>A0ABQ3UNA8_9CHLR</name>
<sequence>MLQLFDFDYIWEVYKPAPQRRWGYYALPIFYRDRFVARIDSRLEKGTWTIANWWWEQDITPDATLLAALARASSRFLHYLHAQEIVVNEIIDSPTRQALLAGARTALVE</sequence>
<dbReference type="PANTHER" id="PTHR30528:SF0">
    <property type="entry name" value="CYTOPLASMIC PROTEIN"/>
    <property type="match status" value="1"/>
</dbReference>
<comment type="caution">
    <text evidence="1">The sequence shown here is derived from an EMBL/GenBank/DDBJ whole genome shotgun (WGS) entry which is preliminary data.</text>
</comment>
<accession>A0ABQ3UNA8</accession>
<dbReference type="EMBL" id="BNJG01000001">
    <property type="protein sequence ID" value="GHO54165.1"/>
    <property type="molecule type" value="Genomic_DNA"/>
</dbReference>
<evidence type="ECO:0000313" key="1">
    <source>
        <dbReference type="EMBL" id="GHO54165.1"/>
    </source>
</evidence>
<gene>
    <name evidence="1" type="ORF">KSB_26400</name>
</gene>
<reference evidence="1 2" key="1">
    <citation type="journal article" date="2021" name="Int. J. Syst. Evol. Microbiol.">
        <title>Reticulibacter mediterranei gen. nov., sp. nov., within the new family Reticulibacteraceae fam. nov., and Ktedonospora formicarum gen. nov., sp. nov., Ktedonobacter robiniae sp. nov., Dictyobacter formicarum sp. nov. and Dictyobacter arantiisoli sp. nov., belonging to the class Ktedonobacteria.</title>
        <authorList>
            <person name="Yabe S."/>
            <person name="Zheng Y."/>
            <person name="Wang C.M."/>
            <person name="Sakai Y."/>
            <person name="Abe K."/>
            <person name="Yokota A."/>
            <person name="Donadio S."/>
            <person name="Cavaletti L."/>
            <person name="Monciardini P."/>
        </authorList>
    </citation>
    <scope>NUCLEOTIDE SEQUENCE [LARGE SCALE GENOMIC DNA]</scope>
    <source>
        <strain evidence="1 2">SOSP1-30</strain>
    </source>
</reference>
<proteinExistence type="predicted"/>
<keyword evidence="2" id="KW-1185">Reference proteome</keyword>